<dbReference type="PANTHER" id="PTHR23065:SF54">
    <property type="entry name" value="SUPPRESSOR OF YEAST PROFILIN DELETION"/>
    <property type="match status" value="1"/>
</dbReference>
<dbReference type="SUPFAM" id="SSF103657">
    <property type="entry name" value="BAR/IMD domain-like"/>
    <property type="match status" value="1"/>
</dbReference>
<feature type="compositionally biased region" description="Polar residues" evidence="3">
    <location>
        <begin position="390"/>
        <end position="400"/>
    </location>
</feature>
<evidence type="ECO:0000313" key="6">
    <source>
        <dbReference type="Proteomes" id="UP000503462"/>
    </source>
</evidence>
<evidence type="ECO:0000256" key="3">
    <source>
        <dbReference type="SAM" id="MobiDB-lite"/>
    </source>
</evidence>
<dbReference type="PANTHER" id="PTHR23065">
    <property type="entry name" value="PROLINE-SERINE-THREONINE PHOSPHATASE INTERACTING PROTEIN 1"/>
    <property type="match status" value="1"/>
</dbReference>
<dbReference type="AlphaFoldDB" id="A0A6H0XZC4"/>
<sequence length="913" mass="97177">MLAALAPAQAVEVLNDRVGHVGKLNSEIAEWLAERRRLEESYANGLRKLARRPVQGVDLGIFSIPWSSLTTATETQAEAHASLAAKIETDVERPLRDFTKNSRELQAIATMQGNLGALAKDVDQAQSKVDKLQNRGERADSSKAVQANQELEQAQVQWESQAPYVFENLQALDEARLNHLRDVLTQLQTHEVDQVEKDRVPAEQCLNALLNVEIADEIKTFQLKAVQSRPRVERPTRQASGPSSPTNAAPVTRPSLPTTLSQTTTDDANGSLQEDEKQKKGPLKSLKRFSTVIGRKKDRGSKLPPQLDSMAEVPESKSRGFGGFGRKKKDATNLDVPAETASMQRPYSPLRIGSEAFEPTEMREVSNAASGDHTRDPNGTTAEALAPSLPNGSHQGNVTDIQAPLPGTSTQADTPRQDNEGFSLPDDHMDAITRAQQEAMANLEGTAPQYNVNIKDAPIADERNGDADAALASMASKLQMEAPPPQRRAGTIRGRRDARNSTYIPPHEPPTTSSEEPLGDLARARAFNASTASFPSSPVDPPTTSLPPVPAIIPATAAASTTSAYPPIPAAFIPQASTSTASASAFPPVPAAFNPSASTSSAFSSLQVAPEAASPLKSIPRTLTADGTGDNQSIRSGRSLASTTSQGHRHPELSENGLNVSIIESVSARFESGKLVSSSLTGEIAVAYHGSGAPNGVENIRITNFGLLEKVVPNSAFVMPAATGTEGEYTLSHANIARTQVAFKYQARSDDSGSIAPLLITTAFKIEAAQASVIVSYALNPAFVHSAPSISLSNVMLALTLEGTKATGCQSKPVGTFSREKNLIFWQLGDITLTRGAAPSKLLARFTTESEAKTGSVEARWEIVGEQTATLGSGVAITAQSHGADPFADESAQGQYKPVHTVRKLVSGSYAMR</sequence>
<dbReference type="OrthoDB" id="331602at2759"/>
<feature type="compositionally biased region" description="Low complexity" evidence="3">
    <location>
        <begin position="252"/>
        <end position="265"/>
    </location>
</feature>
<dbReference type="GO" id="GO:0032185">
    <property type="term" value="P:septin cytoskeleton organization"/>
    <property type="evidence" value="ECO:0007669"/>
    <property type="project" value="TreeGrafter"/>
</dbReference>
<dbReference type="Gene3D" id="1.20.1270.60">
    <property type="entry name" value="Arfaptin homology (AH) domain/BAR domain"/>
    <property type="match status" value="1"/>
</dbReference>
<evidence type="ECO:0000259" key="4">
    <source>
        <dbReference type="PROSITE" id="PS51072"/>
    </source>
</evidence>
<gene>
    <name evidence="5" type="ORF">AMS68_005277</name>
</gene>
<keyword evidence="2" id="KW-0175">Coiled coil</keyword>
<dbReference type="FunFam" id="1.20.1270.60:FF:000102">
    <property type="entry name" value="WGS project CABT00000000 data, contig 2.23"/>
    <property type="match status" value="1"/>
</dbReference>
<feature type="compositionally biased region" description="Polar residues" evidence="3">
    <location>
        <begin position="629"/>
        <end position="646"/>
    </location>
</feature>
<dbReference type="EMBL" id="CP051141">
    <property type="protein sequence ID" value="QIW99759.1"/>
    <property type="molecule type" value="Genomic_DNA"/>
</dbReference>
<protein>
    <recommendedName>
        <fullName evidence="4">MHD domain-containing protein</fullName>
    </recommendedName>
</protein>
<reference evidence="5 6" key="1">
    <citation type="journal article" date="2016" name="Sci. Rep.">
        <title>Peltaster fructicola genome reveals evolution from an invasive phytopathogen to an ectophytic parasite.</title>
        <authorList>
            <person name="Xu C."/>
            <person name="Chen H."/>
            <person name="Gleason M.L."/>
            <person name="Xu J.R."/>
            <person name="Liu H."/>
            <person name="Zhang R."/>
            <person name="Sun G."/>
        </authorList>
    </citation>
    <scope>NUCLEOTIDE SEQUENCE [LARGE SCALE GENOMIC DNA]</scope>
    <source>
        <strain evidence="5 6">LNHT1506</strain>
    </source>
</reference>
<dbReference type="InterPro" id="IPR018808">
    <property type="entry name" value="Muniscin_C"/>
</dbReference>
<dbReference type="GO" id="GO:0006897">
    <property type="term" value="P:endocytosis"/>
    <property type="evidence" value="ECO:0007669"/>
    <property type="project" value="UniProtKB-KW"/>
</dbReference>
<feature type="coiled-coil region" evidence="2">
    <location>
        <begin position="115"/>
        <end position="142"/>
    </location>
</feature>
<feature type="region of interest" description="Disordered" evidence="3">
    <location>
        <begin position="363"/>
        <end position="421"/>
    </location>
</feature>
<dbReference type="Proteomes" id="UP000503462">
    <property type="component" value="Chromosome 3"/>
</dbReference>
<dbReference type="InterPro" id="IPR027267">
    <property type="entry name" value="AH/BAR_dom_sf"/>
</dbReference>
<proteinExistence type="predicted"/>
<name>A0A6H0XZC4_9PEZI</name>
<feature type="domain" description="MHD" evidence="4">
    <location>
        <begin position="655"/>
        <end position="913"/>
    </location>
</feature>
<feature type="region of interest" description="Disordered" evidence="3">
    <location>
        <begin position="614"/>
        <end position="656"/>
    </location>
</feature>
<dbReference type="PROSITE" id="PS51072">
    <property type="entry name" value="MHD"/>
    <property type="match status" value="1"/>
</dbReference>
<accession>A0A6H0XZC4</accession>
<dbReference type="GO" id="GO:0032153">
    <property type="term" value="C:cell division site"/>
    <property type="evidence" value="ECO:0007669"/>
    <property type="project" value="TreeGrafter"/>
</dbReference>
<keyword evidence="6" id="KW-1185">Reference proteome</keyword>
<evidence type="ECO:0000313" key="5">
    <source>
        <dbReference type="EMBL" id="QIW99759.1"/>
    </source>
</evidence>
<dbReference type="CDD" id="cd07650">
    <property type="entry name" value="F-BAR_Syp1p_like"/>
    <property type="match status" value="1"/>
</dbReference>
<evidence type="ECO:0000256" key="1">
    <source>
        <dbReference type="ARBA" id="ARBA00022583"/>
    </source>
</evidence>
<keyword evidence="1" id="KW-0254">Endocytosis</keyword>
<dbReference type="GO" id="GO:0030139">
    <property type="term" value="C:endocytic vesicle"/>
    <property type="evidence" value="ECO:0007669"/>
    <property type="project" value="TreeGrafter"/>
</dbReference>
<dbReference type="Pfam" id="PF00611">
    <property type="entry name" value="FCH"/>
    <property type="match status" value="1"/>
</dbReference>
<organism evidence="5 6">
    <name type="scientific">Peltaster fructicola</name>
    <dbReference type="NCBI Taxonomy" id="286661"/>
    <lineage>
        <taxon>Eukaryota</taxon>
        <taxon>Fungi</taxon>
        <taxon>Dikarya</taxon>
        <taxon>Ascomycota</taxon>
        <taxon>Pezizomycotina</taxon>
        <taxon>Dothideomycetes</taxon>
        <taxon>Dothideomycetes incertae sedis</taxon>
        <taxon>Peltaster</taxon>
    </lineage>
</organism>
<dbReference type="InterPro" id="IPR001060">
    <property type="entry name" value="FCH_dom"/>
</dbReference>
<feature type="region of interest" description="Disordered" evidence="3">
    <location>
        <begin position="225"/>
        <end position="344"/>
    </location>
</feature>
<feature type="region of interest" description="Disordered" evidence="3">
    <location>
        <begin position="479"/>
        <end position="518"/>
    </location>
</feature>
<dbReference type="InterPro" id="IPR028565">
    <property type="entry name" value="MHD"/>
</dbReference>
<dbReference type="SMART" id="SM00055">
    <property type="entry name" value="FCH"/>
    <property type="match status" value="1"/>
</dbReference>
<dbReference type="Pfam" id="PF10291">
    <property type="entry name" value="muHD"/>
    <property type="match status" value="1"/>
</dbReference>
<evidence type="ECO:0000256" key="2">
    <source>
        <dbReference type="SAM" id="Coils"/>
    </source>
</evidence>
<dbReference type="GO" id="GO:0005886">
    <property type="term" value="C:plasma membrane"/>
    <property type="evidence" value="ECO:0007669"/>
    <property type="project" value="TreeGrafter"/>
</dbReference>
<feature type="compositionally biased region" description="Polar residues" evidence="3">
    <location>
        <begin position="237"/>
        <end position="249"/>
    </location>
</feature>